<feature type="domain" description="DUF7907" evidence="2">
    <location>
        <begin position="38"/>
        <end position="194"/>
    </location>
</feature>
<keyword evidence="4" id="KW-1185">Reference proteome</keyword>
<dbReference type="Pfam" id="PF25484">
    <property type="entry name" value="DUF7907"/>
    <property type="match status" value="1"/>
</dbReference>
<dbReference type="EMBL" id="MU001674">
    <property type="protein sequence ID" value="KAF2459810.1"/>
    <property type="molecule type" value="Genomic_DNA"/>
</dbReference>
<evidence type="ECO:0000256" key="1">
    <source>
        <dbReference type="SAM" id="SignalP"/>
    </source>
</evidence>
<sequence>MFSFALPLALLGSATLVLSFPSSPVFPRDGPSLSHAPNFKLTAHVTGTDLNPSIEGWVLSGSHIMPCYSWVILEDPTNSPGRIFYENGTAEEIRYNAGAVLSDGGSPPWPWSFIVPDEENEDHGRGVQVNCGAPTKGVYLPQFPDQDPVLRYGGGRFYACDADILYGPRVTLFYRDAEAETPSGCAEIDLVPHCVMDGAQHNFTVPAPCFA</sequence>
<gene>
    <name evidence="3" type="ORF">BDY21DRAFT_178446</name>
</gene>
<accession>A0A6A6P775</accession>
<reference evidence="3" key="1">
    <citation type="journal article" date="2020" name="Stud. Mycol.">
        <title>101 Dothideomycetes genomes: a test case for predicting lifestyles and emergence of pathogens.</title>
        <authorList>
            <person name="Haridas S."/>
            <person name="Albert R."/>
            <person name="Binder M."/>
            <person name="Bloem J."/>
            <person name="Labutti K."/>
            <person name="Salamov A."/>
            <person name="Andreopoulos B."/>
            <person name="Baker S."/>
            <person name="Barry K."/>
            <person name="Bills G."/>
            <person name="Bluhm B."/>
            <person name="Cannon C."/>
            <person name="Castanera R."/>
            <person name="Culley D."/>
            <person name="Daum C."/>
            <person name="Ezra D."/>
            <person name="Gonzalez J."/>
            <person name="Henrissat B."/>
            <person name="Kuo A."/>
            <person name="Liang C."/>
            <person name="Lipzen A."/>
            <person name="Lutzoni F."/>
            <person name="Magnuson J."/>
            <person name="Mondo S."/>
            <person name="Nolan M."/>
            <person name="Ohm R."/>
            <person name="Pangilinan J."/>
            <person name="Park H.-J."/>
            <person name="Ramirez L."/>
            <person name="Alfaro M."/>
            <person name="Sun H."/>
            <person name="Tritt A."/>
            <person name="Yoshinaga Y."/>
            <person name="Zwiers L.-H."/>
            <person name="Turgeon B."/>
            <person name="Goodwin S."/>
            <person name="Spatafora J."/>
            <person name="Crous P."/>
            <person name="Grigoriev I."/>
        </authorList>
    </citation>
    <scope>NUCLEOTIDE SEQUENCE</scope>
    <source>
        <strain evidence="3">ATCC 16933</strain>
    </source>
</reference>
<feature type="signal peptide" evidence="1">
    <location>
        <begin position="1"/>
        <end position="19"/>
    </location>
</feature>
<name>A0A6A6P775_9PEZI</name>
<dbReference type="OrthoDB" id="3518533at2759"/>
<protein>
    <recommendedName>
        <fullName evidence="2">DUF7907 domain-containing protein</fullName>
    </recommendedName>
</protein>
<evidence type="ECO:0000313" key="3">
    <source>
        <dbReference type="EMBL" id="KAF2459810.1"/>
    </source>
</evidence>
<organism evidence="3 4">
    <name type="scientific">Lineolata rhizophorae</name>
    <dbReference type="NCBI Taxonomy" id="578093"/>
    <lineage>
        <taxon>Eukaryota</taxon>
        <taxon>Fungi</taxon>
        <taxon>Dikarya</taxon>
        <taxon>Ascomycota</taxon>
        <taxon>Pezizomycotina</taxon>
        <taxon>Dothideomycetes</taxon>
        <taxon>Dothideomycetes incertae sedis</taxon>
        <taxon>Lineolatales</taxon>
        <taxon>Lineolataceae</taxon>
        <taxon>Lineolata</taxon>
    </lineage>
</organism>
<proteinExistence type="predicted"/>
<evidence type="ECO:0000313" key="4">
    <source>
        <dbReference type="Proteomes" id="UP000799766"/>
    </source>
</evidence>
<dbReference type="AlphaFoldDB" id="A0A6A6P775"/>
<feature type="chain" id="PRO_5025599649" description="DUF7907 domain-containing protein" evidence="1">
    <location>
        <begin position="20"/>
        <end position="211"/>
    </location>
</feature>
<evidence type="ECO:0000259" key="2">
    <source>
        <dbReference type="Pfam" id="PF25484"/>
    </source>
</evidence>
<dbReference type="Proteomes" id="UP000799766">
    <property type="component" value="Unassembled WGS sequence"/>
</dbReference>
<keyword evidence="1" id="KW-0732">Signal</keyword>
<dbReference type="InterPro" id="IPR057229">
    <property type="entry name" value="DUF7907"/>
</dbReference>